<dbReference type="CDD" id="cd05154">
    <property type="entry name" value="ACAD10_11_N-like"/>
    <property type="match status" value="1"/>
</dbReference>
<dbReference type="Proteomes" id="UP000235116">
    <property type="component" value="Chromosome"/>
</dbReference>
<dbReference type="InterPro" id="IPR041726">
    <property type="entry name" value="ACAD10_11_N"/>
</dbReference>
<dbReference type="SUPFAM" id="SSF56112">
    <property type="entry name" value="Protein kinase-like (PK-like)"/>
    <property type="match status" value="1"/>
</dbReference>
<protein>
    <recommendedName>
        <fullName evidence="1">Aminoglycoside phosphotransferase domain-containing protein</fullName>
    </recommendedName>
</protein>
<evidence type="ECO:0000313" key="3">
    <source>
        <dbReference type="Proteomes" id="UP000235116"/>
    </source>
</evidence>
<dbReference type="EMBL" id="CP022684">
    <property type="protein sequence ID" value="AUM12620.1"/>
    <property type="molecule type" value="Genomic_DNA"/>
</dbReference>
<dbReference type="AlphaFoldDB" id="A0A2K9LK44"/>
<gene>
    <name evidence="2" type="ORF">Kalk_09415</name>
</gene>
<name>A0A2K9LK44_9GAMM</name>
<dbReference type="Pfam" id="PF01636">
    <property type="entry name" value="APH"/>
    <property type="match status" value="1"/>
</dbReference>
<dbReference type="InterPro" id="IPR011009">
    <property type="entry name" value="Kinase-like_dom_sf"/>
</dbReference>
<feature type="domain" description="Aminoglycoside phosphotransferase" evidence="1">
    <location>
        <begin position="27"/>
        <end position="260"/>
    </location>
</feature>
<evidence type="ECO:0000313" key="2">
    <source>
        <dbReference type="EMBL" id="AUM12620.1"/>
    </source>
</evidence>
<dbReference type="OrthoDB" id="179763at2"/>
<reference evidence="3" key="1">
    <citation type="submission" date="2017-08" db="EMBL/GenBank/DDBJ databases">
        <title>Direct submision.</title>
        <authorList>
            <person name="Kim S.-J."/>
            <person name="Rhee S.-K."/>
        </authorList>
    </citation>
    <scope>NUCLEOTIDE SEQUENCE [LARGE SCALE GENOMIC DNA]</scope>
    <source>
        <strain evidence="3">GI5</strain>
    </source>
</reference>
<dbReference type="RefSeq" id="WP_101894005.1">
    <property type="nucleotide sequence ID" value="NZ_CP022684.1"/>
</dbReference>
<dbReference type="Gene3D" id="3.90.1200.10">
    <property type="match status" value="1"/>
</dbReference>
<proteinExistence type="predicted"/>
<dbReference type="KEGG" id="kak:Kalk_09415"/>
<evidence type="ECO:0000259" key="1">
    <source>
        <dbReference type="Pfam" id="PF01636"/>
    </source>
</evidence>
<organism evidence="2 3">
    <name type="scientific">Ketobacter alkanivorans</name>
    <dbReference type="NCBI Taxonomy" id="1917421"/>
    <lineage>
        <taxon>Bacteria</taxon>
        <taxon>Pseudomonadati</taxon>
        <taxon>Pseudomonadota</taxon>
        <taxon>Gammaproteobacteria</taxon>
        <taxon>Pseudomonadales</taxon>
        <taxon>Ketobacteraceae</taxon>
        <taxon>Ketobacter</taxon>
    </lineage>
</organism>
<dbReference type="PANTHER" id="PTHR21310:SF57">
    <property type="entry name" value="BLR2944 PROTEIN"/>
    <property type="match status" value="1"/>
</dbReference>
<accession>A0A2K9LK44</accession>
<dbReference type="InterPro" id="IPR002575">
    <property type="entry name" value="Aminoglycoside_PTrfase"/>
</dbReference>
<dbReference type="PANTHER" id="PTHR21310">
    <property type="entry name" value="AMINOGLYCOSIDE PHOSPHOTRANSFERASE-RELATED-RELATED"/>
    <property type="match status" value="1"/>
</dbReference>
<sequence>MTPDIVQQALQPIVTRTLGKQWNITQCRRLTAGASAATWLIETNVEDLILRLESGAEQFGTGVGKTVEAKTQQAAGKAGAPVAQVYHILEAHPQLGNGYLMAKLTGESLAPKILKDPQLESARLRLTAQCAQALATIHSVPAAQTAFLPLQDATTQLSSLKSIHEGFGETLPVFTLALRWLQDNIPHCPNTALVHGDFRLGNFLVNENGLNGILDWELTHLGDPMEDLGWLCVRAWRFSRPDLAVGGFGHRSELFAAYEAASGVTINPDSVRYWELFGTLKWGVICQYQAYSFLNGQVRSVERAAIGRRVAETEYDMMQLLHDIVEGR</sequence>
<keyword evidence="3" id="KW-1185">Reference proteome</keyword>
<dbReference type="InterPro" id="IPR051678">
    <property type="entry name" value="AGP_Transferase"/>
</dbReference>